<evidence type="ECO:0000256" key="2">
    <source>
        <dbReference type="ARBA" id="ARBA00005954"/>
    </source>
</evidence>
<dbReference type="AlphaFoldDB" id="A0A1Q3A3A7"/>
<protein>
    <recommendedName>
        <fullName evidence="3">Pre-mRNA-splicing factor CWC21</fullName>
    </recommendedName>
</protein>
<dbReference type="InterPro" id="IPR051372">
    <property type="entry name" value="CWC21"/>
</dbReference>
<evidence type="ECO:0000256" key="3">
    <source>
        <dbReference type="ARBA" id="ARBA00020641"/>
    </source>
</evidence>
<dbReference type="Pfam" id="PF08312">
    <property type="entry name" value="cwf21"/>
    <property type="match status" value="1"/>
</dbReference>
<name>A0A1Q3A3A7_ZYGRO</name>
<dbReference type="OrthoDB" id="10267305at2759"/>
<dbReference type="EMBL" id="BDGX01000019">
    <property type="protein sequence ID" value="GAV50137.1"/>
    <property type="molecule type" value="Genomic_DNA"/>
</dbReference>
<feature type="region of interest" description="Disordered" evidence="8">
    <location>
        <begin position="1"/>
        <end position="62"/>
    </location>
</feature>
<dbReference type="PANTHER" id="PTHR36562">
    <property type="entry name" value="SERINE/ARGININE REPETITIVE MATRIX 2"/>
    <property type="match status" value="1"/>
</dbReference>
<evidence type="ECO:0000256" key="6">
    <source>
        <dbReference type="ARBA" id="ARBA00023187"/>
    </source>
</evidence>
<comment type="caution">
    <text evidence="10">The sequence shown here is derived from an EMBL/GenBank/DDBJ whole genome shotgun (WGS) entry which is preliminary data.</text>
</comment>
<dbReference type="InterPro" id="IPR013170">
    <property type="entry name" value="mRNA_splic_Cwf21_dom"/>
</dbReference>
<dbReference type="Proteomes" id="UP000187013">
    <property type="component" value="Unassembled WGS sequence"/>
</dbReference>
<proteinExistence type="inferred from homology"/>
<dbReference type="Gene3D" id="6.10.140.420">
    <property type="match status" value="1"/>
</dbReference>
<comment type="similarity">
    <text evidence="2">Belongs to the CWC21 family.</text>
</comment>
<evidence type="ECO:0000256" key="1">
    <source>
        <dbReference type="ARBA" id="ARBA00004123"/>
    </source>
</evidence>
<dbReference type="PANTHER" id="PTHR36562:SF5">
    <property type="entry name" value="SERINE_ARGININE REPETITIVE MATRIX 2"/>
    <property type="match status" value="1"/>
</dbReference>
<gene>
    <name evidence="10" type="ORF">ZYGR_0S02710</name>
</gene>
<reference evidence="10 11" key="1">
    <citation type="submission" date="2016-08" db="EMBL/GenBank/DDBJ databases">
        <title>Draft genome sequence of allopolyploid Zygosaccharomyces rouxii.</title>
        <authorList>
            <person name="Watanabe J."/>
            <person name="Uehara K."/>
            <person name="Mogi Y."/>
            <person name="Tsukioka Y."/>
        </authorList>
    </citation>
    <scope>NUCLEOTIDE SEQUENCE [LARGE SCALE GENOMIC DNA]</scope>
    <source>
        <strain evidence="10 11">NBRC 110957</strain>
    </source>
</reference>
<evidence type="ECO:0000256" key="8">
    <source>
        <dbReference type="SAM" id="MobiDB-lite"/>
    </source>
</evidence>
<feature type="compositionally biased region" description="Basic and acidic residues" evidence="8">
    <location>
        <begin position="41"/>
        <end position="62"/>
    </location>
</feature>
<organism evidence="10 11">
    <name type="scientific">Zygosaccharomyces rouxii</name>
    <dbReference type="NCBI Taxonomy" id="4956"/>
    <lineage>
        <taxon>Eukaryota</taxon>
        <taxon>Fungi</taxon>
        <taxon>Dikarya</taxon>
        <taxon>Ascomycota</taxon>
        <taxon>Saccharomycotina</taxon>
        <taxon>Saccharomycetes</taxon>
        <taxon>Saccharomycetales</taxon>
        <taxon>Saccharomycetaceae</taxon>
        <taxon>Zygosaccharomyces</taxon>
    </lineage>
</organism>
<evidence type="ECO:0000313" key="10">
    <source>
        <dbReference type="EMBL" id="GAV50137.1"/>
    </source>
</evidence>
<evidence type="ECO:0000256" key="7">
    <source>
        <dbReference type="ARBA" id="ARBA00023242"/>
    </source>
</evidence>
<keyword evidence="6" id="KW-0508">mRNA splicing</keyword>
<dbReference type="eggNOG" id="KOG1869">
    <property type="taxonomic scope" value="Eukaryota"/>
</dbReference>
<dbReference type="SMART" id="SM01115">
    <property type="entry name" value="cwf21"/>
    <property type="match status" value="1"/>
</dbReference>
<keyword evidence="7" id="KW-0539">Nucleus</keyword>
<evidence type="ECO:0000256" key="4">
    <source>
        <dbReference type="ARBA" id="ARBA00022664"/>
    </source>
</evidence>
<dbReference type="OMA" id="RIEVKCM"/>
<feature type="region of interest" description="Disordered" evidence="8">
    <location>
        <begin position="101"/>
        <end position="122"/>
    </location>
</feature>
<feature type="compositionally biased region" description="Polar residues" evidence="8">
    <location>
        <begin position="1"/>
        <end position="20"/>
    </location>
</feature>
<feature type="domain" description="CWF21" evidence="9">
    <location>
        <begin position="60"/>
        <end position="106"/>
    </location>
</feature>
<dbReference type="GO" id="GO:0005684">
    <property type="term" value="C:U2-type spliceosomal complex"/>
    <property type="evidence" value="ECO:0007669"/>
    <property type="project" value="EnsemblFungi"/>
</dbReference>
<sequence length="122" mass="14048">MSYNNVGLKTAKGSSTSGHIQRSLAGHNDSTQNYNKRNKRVERPRTQEPASHRPKDAKLVDHLQRREIELQVSELRDQLEDGSDDDDETIDRKCNELREKLTNATRTAYTSRKERENASEPK</sequence>
<feature type="compositionally biased region" description="Basic and acidic residues" evidence="8">
    <location>
        <begin position="111"/>
        <end position="122"/>
    </location>
</feature>
<dbReference type="GO" id="GO:0000398">
    <property type="term" value="P:mRNA splicing, via spliceosome"/>
    <property type="evidence" value="ECO:0007669"/>
    <property type="project" value="EnsemblFungi"/>
</dbReference>
<keyword evidence="4" id="KW-0507">mRNA processing</keyword>
<accession>A0A1Q3A3A7</accession>
<dbReference type="GO" id="GO:0000974">
    <property type="term" value="C:Prp19 complex"/>
    <property type="evidence" value="ECO:0007669"/>
    <property type="project" value="EnsemblFungi"/>
</dbReference>
<evidence type="ECO:0000313" key="11">
    <source>
        <dbReference type="Proteomes" id="UP000187013"/>
    </source>
</evidence>
<keyword evidence="5" id="KW-0747">Spliceosome</keyword>
<evidence type="ECO:0000256" key="5">
    <source>
        <dbReference type="ARBA" id="ARBA00022728"/>
    </source>
</evidence>
<dbReference type="CDD" id="cd21372">
    <property type="entry name" value="cwf21_CWC21-like"/>
    <property type="match status" value="1"/>
</dbReference>
<comment type="subcellular location">
    <subcellularLocation>
        <location evidence="1">Nucleus</location>
    </subcellularLocation>
</comment>
<evidence type="ECO:0000259" key="9">
    <source>
        <dbReference type="SMART" id="SM01115"/>
    </source>
</evidence>